<dbReference type="InterPro" id="IPR029026">
    <property type="entry name" value="tRNA_m1G_MTases_N"/>
</dbReference>
<dbReference type="GO" id="GO:0006396">
    <property type="term" value="P:RNA processing"/>
    <property type="evidence" value="ECO:0007669"/>
    <property type="project" value="InterPro"/>
</dbReference>
<sequence length="218" mass="24051">MSLLIVAARLLEIMPILKETKPTCPIYCVPQRIMDDITGFHVHHGMLGIGERKTLPSLQEFLQDLPEKVLIPVLCGISCHKAVGEIFRNAAAFASYGVVVDKDSSDPLDRKAIRSSAGETLKLPYTQGDGIDSIIDTLSDANFHLYTLSPSAPYYLKEAKIMKHMALIFSAKDNNLSAHILQKSESLRIPTAYDFDTLDVTTTSSLALAHFADFDKLN</sequence>
<dbReference type="Proteomes" id="UP000057213">
    <property type="component" value="Chromosome"/>
</dbReference>
<protein>
    <submittedName>
        <fullName evidence="4">23S ribosomal RNA methyltransferase</fullName>
    </submittedName>
</protein>
<dbReference type="PATRIC" id="fig|1318743.3.peg.762"/>
<evidence type="ECO:0000256" key="1">
    <source>
        <dbReference type="ARBA" id="ARBA00022603"/>
    </source>
</evidence>
<dbReference type="Gene3D" id="3.40.1280.10">
    <property type="match status" value="1"/>
</dbReference>
<dbReference type="GO" id="GO:0005829">
    <property type="term" value="C:cytosol"/>
    <property type="evidence" value="ECO:0007669"/>
    <property type="project" value="TreeGrafter"/>
</dbReference>
<reference evidence="4 5" key="1">
    <citation type="journal article" date="2015" name="Genome Announc.">
        <title>Complete Genome Sequence of Bartonella ancashensis Strain 20.00, Isolated from the Blood of a Patient with Verruga Peruana.</title>
        <authorList>
            <person name="Hang J."/>
            <person name="Mullins K.E."/>
            <person name="Clifford R.J."/>
            <person name="Onmus-Leone F."/>
            <person name="Yang Y."/>
            <person name="Jiang J."/>
            <person name="Leguia M."/>
            <person name="Kasper M.R."/>
            <person name="Maguina C."/>
            <person name="Lesho E.P."/>
            <person name="Jarman R.G."/>
            <person name="Richards A.L."/>
            <person name="Blazes D."/>
        </authorList>
    </citation>
    <scope>NUCLEOTIDE SEQUENCE [LARGE SCALE GENOMIC DNA]</scope>
    <source>
        <strain evidence="4 5">20.00</strain>
    </source>
</reference>
<name>A0A0M4M3G9_9HYPH</name>
<dbReference type="AlphaFoldDB" id="A0A0M4M3G9"/>
<dbReference type="GO" id="GO:0008173">
    <property type="term" value="F:RNA methyltransferase activity"/>
    <property type="evidence" value="ECO:0007669"/>
    <property type="project" value="InterPro"/>
</dbReference>
<dbReference type="PANTHER" id="PTHR46429:SF1">
    <property type="entry name" value="23S RRNA (GUANOSINE-2'-O-)-METHYLTRANSFERASE RLMB"/>
    <property type="match status" value="1"/>
</dbReference>
<dbReference type="InterPro" id="IPR004441">
    <property type="entry name" value="rRNA_MeTrfase_TrmH"/>
</dbReference>
<dbReference type="InterPro" id="IPR001537">
    <property type="entry name" value="SpoU_MeTrfase"/>
</dbReference>
<keyword evidence="2 4" id="KW-0808">Transferase</keyword>
<dbReference type="InterPro" id="IPR029028">
    <property type="entry name" value="Alpha/beta_knot_MTases"/>
</dbReference>
<dbReference type="STRING" id="1318743.PU02_0748"/>
<evidence type="ECO:0000256" key="2">
    <source>
        <dbReference type="ARBA" id="ARBA00022679"/>
    </source>
</evidence>
<dbReference type="SUPFAM" id="SSF75217">
    <property type="entry name" value="alpha/beta knot"/>
    <property type="match status" value="1"/>
</dbReference>
<evidence type="ECO:0000313" key="5">
    <source>
        <dbReference type="Proteomes" id="UP000057213"/>
    </source>
</evidence>
<dbReference type="EMBL" id="CP010401">
    <property type="protein sequence ID" value="ALE03562.1"/>
    <property type="molecule type" value="Genomic_DNA"/>
</dbReference>
<dbReference type="PANTHER" id="PTHR46429">
    <property type="entry name" value="23S RRNA (GUANOSINE-2'-O-)-METHYLTRANSFERASE RLMB"/>
    <property type="match status" value="1"/>
</dbReference>
<feature type="domain" description="tRNA/rRNA methyltransferase SpoU type" evidence="3">
    <location>
        <begin position="73"/>
        <end position="208"/>
    </location>
</feature>
<dbReference type="GO" id="GO:0003723">
    <property type="term" value="F:RNA binding"/>
    <property type="evidence" value="ECO:0007669"/>
    <property type="project" value="InterPro"/>
</dbReference>
<accession>A0A0M4M3G9</accession>
<dbReference type="Pfam" id="PF00588">
    <property type="entry name" value="SpoU_methylase"/>
    <property type="match status" value="1"/>
</dbReference>
<gene>
    <name evidence="4" type="ORF">PU02_0748</name>
</gene>
<evidence type="ECO:0000259" key="3">
    <source>
        <dbReference type="Pfam" id="PF00588"/>
    </source>
</evidence>
<dbReference type="GO" id="GO:0032259">
    <property type="term" value="P:methylation"/>
    <property type="evidence" value="ECO:0007669"/>
    <property type="project" value="UniProtKB-KW"/>
</dbReference>
<keyword evidence="1 4" id="KW-0489">Methyltransferase</keyword>
<organism evidence="4 5">
    <name type="scientific">Bartonella ancashensis</name>
    <dbReference type="NCBI Taxonomy" id="1318743"/>
    <lineage>
        <taxon>Bacteria</taxon>
        <taxon>Pseudomonadati</taxon>
        <taxon>Pseudomonadota</taxon>
        <taxon>Alphaproteobacteria</taxon>
        <taxon>Hyphomicrobiales</taxon>
        <taxon>Bartonellaceae</taxon>
        <taxon>Bartonella</taxon>
    </lineage>
</organism>
<evidence type="ECO:0000313" key="4">
    <source>
        <dbReference type="EMBL" id="ALE03562.1"/>
    </source>
</evidence>
<proteinExistence type="predicted"/>
<dbReference type="KEGG" id="banc:PU02_0748"/>
<keyword evidence="5" id="KW-1185">Reference proteome</keyword>